<keyword evidence="5" id="KW-0328">Glycosyltransferase</keyword>
<protein>
    <recommendedName>
        <fullName evidence="4">dolichyl-phosphate beta-glucosyltransferase</fullName>
        <ecNumber evidence="4">2.4.1.117</ecNumber>
    </recommendedName>
</protein>
<keyword evidence="11" id="KW-0472">Membrane</keyword>
<dbReference type="AlphaFoldDB" id="A0A2M7E7K5"/>
<comment type="subcellular location">
    <subcellularLocation>
        <location evidence="1">Endoplasmic reticulum membrane</location>
        <topology evidence="1">Single-pass membrane protein</topology>
    </subcellularLocation>
</comment>
<dbReference type="Proteomes" id="UP000228886">
    <property type="component" value="Unassembled WGS sequence"/>
</dbReference>
<dbReference type="InterPro" id="IPR001173">
    <property type="entry name" value="Glyco_trans_2-like"/>
</dbReference>
<keyword evidence="9" id="KW-0735">Signal-anchor</keyword>
<comment type="pathway">
    <text evidence="2">Protein modification; protein glycosylation.</text>
</comment>
<dbReference type="GO" id="GO:0004581">
    <property type="term" value="F:dolichyl-phosphate beta-glucosyltransferase activity"/>
    <property type="evidence" value="ECO:0007669"/>
    <property type="project" value="UniProtKB-EC"/>
</dbReference>
<evidence type="ECO:0000256" key="3">
    <source>
        <dbReference type="ARBA" id="ARBA00006739"/>
    </source>
</evidence>
<dbReference type="PANTHER" id="PTHR10859:SF91">
    <property type="entry name" value="DOLICHYL-PHOSPHATE BETA-GLUCOSYLTRANSFERASE"/>
    <property type="match status" value="1"/>
</dbReference>
<dbReference type="PANTHER" id="PTHR10859">
    <property type="entry name" value="GLYCOSYL TRANSFERASE"/>
    <property type="match status" value="1"/>
</dbReference>
<evidence type="ECO:0000313" key="15">
    <source>
        <dbReference type="Proteomes" id="UP000228886"/>
    </source>
</evidence>
<gene>
    <name evidence="14" type="ORF">COS11_06030</name>
</gene>
<name>A0A2M7E7K5_9BACT</name>
<reference evidence="15" key="1">
    <citation type="submission" date="2017-09" db="EMBL/GenBank/DDBJ databases">
        <title>Depth-based differentiation of microbial function through sediment-hosted aquifers and enrichment of novel symbionts in the deep terrestrial subsurface.</title>
        <authorList>
            <person name="Probst A.J."/>
            <person name="Ladd B."/>
            <person name="Jarett J.K."/>
            <person name="Geller-Mcgrath D.E."/>
            <person name="Sieber C.M.K."/>
            <person name="Emerson J.B."/>
            <person name="Anantharaman K."/>
            <person name="Thomas B.C."/>
            <person name="Malmstrom R."/>
            <person name="Stieglmeier M."/>
            <person name="Klingl A."/>
            <person name="Woyke T."/>
            <person name="Ryan C.M."/>
            <person name="Banfield J.F."/>
        </authorList>
    </citation>
    <scope>NUCLEOTIDE SEQUENCE [LARGE SCALE GENOMIC DNA]</scope>
</reference>
<dbReference type="InterPro" id="IPR035518">
    <property type="entry name" value="DPG_synthase"/>
</dbReference>
<dbReference type="EMBL" id="PETL01000288">
    <property type="protein sequence ID" value="PIV63703.1"/>
    <property type="molecule type" value="Genomic_DNA"/>
</dbReference>
<dbReference type="Pfam" id="PF00535">
    <property type="entry name" value="Glycos_transf_2"/>
    <property type="match status" value="1"/>
</dbReference>
<comment type="catalytic activity">
    <reaction evidence="12">
        <text>a di-trans,poly-cis-dolichyl phosphate + UDP-alpha-D-glucose = a di-trans,poly-cis-dolichyl beta-D-glucosyl phosphate + UDP</text>
        <dbReference type="Rhea" id="RHEA:15401"/>
        <dbReference type="Rhea" id="RHEA-COMP:19498"/>
        <dbReference type="Rhea" id="RHEA-COMP:19502"/>
        <dbReference type="ChEBI" id="CHEBI:57525"/>
        <dbReference type="ChEBI" id="CHEBI:57683"/>
        <dbReference type="ChEBI" id="CHEBI:58223"/>
        <dbReference type="ChEBI" id="CHEBI:58885"/>
        <dbReference type="EC" id="2.4.1.117"/>
    </reaction>
    <physiologicalReaction direction="left-to-right" evidence="12">
        <dbReference type="Rhea" id="RHEA:15402"/>
    </physiologicalReaction>
</comment>
<dbReference type="InterPro" id="IPR029044">
    <property type="entry name" value="Nucleotide-diphossugar_trans"/>
</dbReference>
<dbReference type="SUPFAM" id="SSF53448">
    <property type="entry name" value="Nucleotide-diphospho-sugar transferases"/>
    <property type="match status" value="1"/>
</dbReference>
<keyword evidence="6 14" id="KW-0808">Transferase</keyword>
<feature type="domain" description="Glycosyltransferase 2-like" evidence="13">
    <location>
        <begin position="6"/>
        <end position="133"/>
    </location>
</feature>
<keyword evidence="10" id="KW-1133">Transmembrane helix</keyword>
<comment type="similarity">
    <text evidence="3">Belongs to the glycosyltransferase 2 family.</text>
</comment>
<evidence type="ECO:0000256" key="12">
    <source>
        <dbReference type="ARBA" id="ARBA00045097"/>
    </source>
</evidence>
<organism evidence="14 15">
    <name type="scientific">bacterium (Candidatus Ratteibacteria) CG01_land_8_20_14_3_00_40_19</name>
    <dbReference type="NCBI Taxonomy" id="2014290"/>
    <lineage>
        <taxon>Bacteria</taxon>
        <taxon>Candidatus Ratteibacteria</taxon>
    </lineage>
</organism>
<evidence type="ECO:0000259" key="13">
    <source>
        <dbReference type="Pfam" id="PF00535"/>
    </source>
</evidence>
<comment type="caution">
    <text evidence="14">The sequence shown here is derived from an EMBL/GenBank/DDBJ whole genome shotgun (WGS) entry which is preliminary data.</text>
</comment>
<dbReference type="CDD" id="cd04188">
    <property type="entry name" value="DPG_synthase"/>
    <property type="match status" value="1"/>
</dbReference>
<evidence type="ECO:0000256" key="7">
    <source>
        <dbReference type="ARBA" id="ARBA00022692"/>
    </source>
</evidence>
<dbReference type="EC" id="2.4.1.117" evidence="4"/>
<evidence type="ECO:0000256" key="1">
    <source>
        <dbReference type="ARBA" id="ARBA00004389"/>
    </source>
</evidence>
<keyword evidence="8" id="KW-0256">Endoplasmic reticulum</keyword>
<evidence type="ECO:0000256" key="8">
    <source>
        <dbReference type="ARBA" id="ARBA00022824"/>
    </source>
</evidence>
<dbReference type="GO" id="GO:0006487">
    <property type="term" value="P:protein N-linked glycosylation"/>
    <property type="evidence" value="ECO:0007669"/>
    <property type="project" value="TreeGrafter"/>
</dbReference>
<keyword evidence="7" id="KW-0812">Transmembrane</keyword>
<evidence type="ECO:0000313" key="14">
    <source>
        <dbReference type="EMBL" id="PIV63703.1"/>
    </source>
</evidence>
<evidence type="ECO:0000256" key="4">
    <source>
        <dbReference type="ARBA" id="ARBA00012583"/>
    </source>
</evidence>
<sequence>MHPYLSVIIPAYNEEKRIKETLKKMVSYFSCQNYSCEIIVVDDGSCDQTARIAESFAGITVLRNKERKGKGAVVKKGVLSAAGDFILFSDADLSAPIEEAGKLLFWLGKGYHIAIGSRALPNSEIPIPQPFSRRLMGRLFNLLAKLIAVRGFSDTQCGFKCFEKRTAELLFQKQKLPGFCFDVEILYLAGKFKKEVKEVPIRWINSSASRVRPIRDSLLMLLDLFRIRLNNWRGLYKLPRNHEIKKTRKKK</sequence>
<accession>A0A2M7E7K5</accession>
<evidence type="ECO:0000256" key="5">
    <source>
        <dbReference type="ARBA" id="ARBA00022676"/>
    </source>
</evidence>
<evidence type="ECO:0000256" key="10">
    <source>
        <dbReference type="ARBA" id="ARBA00022989"/>
    </source>
</evidence>
<proteinExistence type="inferred from homology"/>
<evidence type="ECO:0000256" key="9">
    <source>
        <dbReference type="ARBA" id="ARBA00022968"/>
    </source>
</evidence>
<evidence type="ECO:0000256" key="11">
    <source>
        <dbReference type="ARBA" id="ARBA00023136"/>
    </source>
</evidence>
<dbReference type="Gene3D" id="3.90.550.10">
    <property type="entry name" value="Spore Coat Polysaccharide Biosynthesis Protein SpsA, Chain A"/>
    <property type="match status" value="1"/>
</dbReference>
<evidence type="ECO:0000256" key="2">
    <source>
        <dbReference type="ARBA" id="ARBA00004922"/>
    </source>
</evidence>
<evidence type="ECO:0000256" key="6">
    <source>
        <dbReference type="ARBA" id="ARBA00022679"/>
    </source>
</evidence>